<dbReference type="Proteomes" id="UP000566819">
    <property type="component" value="Unassembled WGS sequence"/>
</dbReference>
<keyword evidence="3" id="KW-1185">Reference proteome</keyword>
<dbReference type="EMBL" id="JAAMPI010000208">
    <property type="protein sequence ID" value="KAF4634100.1"/>
    <property type="molecule type" value="Genomic_DNA"/>
</dbReference>
<dbReference type="Pfam" id="PF11312">
    <property type="entry name" value="Methyltransf_34"/>
    <property type="match status" value="1"/>
</dbReference>
<feature type="compositionally biased region" description="Basic and acidic residues" evidence="1">
    <location>
        <begin position="1"/>
        <end position="10"/>
    </location>
</feature>
<dbReference type="OrthoDB" id="6419443at2759"/>
<accession>A0A8H4RQA0</accession>
<sequence length="772" mass="85093">MKKYVRQEKSQRKHPVASSSTSLIKAPVIPAHIKERPDWKGPGFVKKAPKQPPRQTISPFANIQEQQQHLPIDAQQLLLNIFRTTFQICQDCEALKPILHEIKNGTAEKDFDERDSEVPWQEAYAVRWSPNRALCYATILVGLCEEFREELWMKKLLRVGGQENEIGIGEASKVEGTTADEGPLKVVCFGGGAAELMAFGAMLHHVRADAVGKPVTATVKPDATAESIGLGPAAISTHSPILDLHLVDATNWNPVISSLETGITTPPPLSKYASARAQVNNSSFLTPNALKTFFHQTNILETHQEELATILGTEAALITLCFTLKKLHTTSVAKTAAFLLKLTLATPKDSLLLVVDRPEESLEAKVEIDGEGKERKRYPMHYLLDMALMGKISNQGLDDRPEWEKLVGVQSGIFKMGEGLKYPLSLENIKFQMYLFKRVLGDERKAPVISPATRRLNTPPRLGRTRAQLLHDLTTENSRPSIRTPSILQRLRILFLSEKRPITSAFEQSGQEPRLRNTSTTRKTAQKPLPSSVSSAFFWAPDTMNNYNEQAMMPGLIDENNLFDFEAASAPASSSTFANDGFGPPSPFTGNIRQNAYDATAPFAPQMGMHDNMGWNAQTAHAEEAVHNMPLTTSEIQAILALRDAKRSSVQSNYGFNSMMASEPQFEMSTLAQAGATLTLINGNEISSDPPTSYDDFGTLRSDALGNGLGAVEQAQLLRNDGGSRTPVDCATNAADQLSHDPDYQNLYYCRQGYLGHSRSSTLKVCMAWMSL</sequence>
<protein>
    <submittedName>
        <fullName evidence="2">Uncharacterized protein</fullName>
    </submittedName>
</protein>
<dbReference type="InterPro" id="IPR021463">
    <property type="entry name" value="Methyltransf_34"/>
</dbReference>
<evidence type="ECO:0000313" key="3">
    <source>
        <dbReference type="Proteomes" id="UP000566819"/>
    </source>
</evidence>
<name>A0A8H4RQA0_9HELO</name>
<evidence type="ECO:0000313" key="2">
    <source>
        <dbReference type="EMBL" id="KAF4634100.1"/>
    </source>
</evidence>
<reference evidence="2 3" key="1">
    <citation type="submission" date="2020-03" db="EMBL/GenBank/DDBJ databases">
        <title>Draft Genome Sequence of Cudoniella acicularis.</title>
        <authorList>
            <person name="Buettner E."/>
            <person name="Kellner H."/>
        </authorList>
    </citation>
    <scope>NUCLEOTIDE SEQUENCE [LARGE SCALE GENOMIC DNA]</scope>
    <source>
        <strain evidence="2 3">DSM 108380</strain>
    </source>
</reference>
<dbReference type="AlphaFoldDB" id="A0A8H4RQA0"/>
<feature type="region of interest" description="Disordered" evidence="1">
    <location>
        <begin position="1"/>
        <end position="22"/>
    </location>
</feature>
<feature type="region of interest" description="Disordered" evidence="1">
    <location>
        <begin position="505"/>
        <end position="528"/>
    </location>
</feature>
<proteinExistence type="predicted"/>
<gene>
    <name evidence="2" type="ORF">G7Y89_g3999</name>
</gene>
<evidence type="ECO:0000256" key="1">
    <source>
        <dbReference type="SAM" id="MobiDB-lite"/>
    </source>
</evidence>
<organism evidence="2 3">
    <name type="scientific">Cudoniella acicularis</name>
    <dbReference type="NCBI Taxonomy" id="354080"/>
    <lineage>
        <taxon>Eukaryota</taxon>
        <taxon>Fungi</taxon>
        <taxon>Dikarya</taxon>
        <taxon>Ascomycota</taxon>
        <taxon>Pezizomycotina</taxon>
        <taxon>Leotiomycetes</taxon>
        <taxon>Helotiales</taxon>
        <taxon>Tricladiaceae</taxon>
        <taxon>Cudoniella</taxon>
    </lineage>
</organism>
<comment type="caution">
    <text evidence="2">The sequence shown here is derived from an EMBL/GenBank/DDBJ whole genome shotgun (WGS) entry which is preliminary data.</text>
</comment>